<feature type="domain" description="Nucleoside phosphorylase" evidence="15">
    <location>
        <begin position="27"/>
        <end position="277"/>
    </location>
</feature>
<organism evidence="16">
    <name type="scientific">Capitella teleta</name>
    <name type="common">Polychaete worm</name>
    <dbReference type="NCBI Taxonomy" id="283909"/>
    <lineage>
        <taxon>Eukaryota</taxon>
        <taxon>Metazoa</taxon>
        <taxon>Spiralia</taxon>
        <taxon>Lophotrochozoa</taxon>
        <taxon>Annelida</taxon>
        <taxon>Polychaeta</taxon>
        <taxon>Sedentaria</taxon>
        <taxon>Scolecida</taxon>
        <taxon>Capitellidae</taxon>
        <taxon>Capitella</taxon>
    </lineage>
</organism>
<feature type="binding site" evidence="14">
    <location>
        <position position="65"/>
    </location>
    <ligand>
        <name>phosphate</name>
        <dbReference type="ChEBI" id="CHEBI:43474"/>
    </ligand>
</feature>
<dbReference type="InterPro" id="IPR011268">
    <property type="entry name" value="Purine_phosphorylase"/>
</dbReference>
<feature type="binding site" evidence="14">
    <location>
        <position position="201"/>
    </location>
    <ligand>
        <name>a purine D-ribonucleoside</name>
        <dbReference type="ChEBI" id="CHEBI:142355"/>
    </ligand>
</feature>
<comment type="catalytic activity">
    <reaction evidence="9">
        <text>inosine + phosphate = alpha-D-ribose 1-phosphate + hypoxanthine</text>
        <dbReference type="Rhea" id="RHEA:27646"/>
        <dbReference type="ChEBI" id="CHEBI:17368"/>
        <dbReference type="ChEBI" id="CHEBI:17596"/>
        <dbReference type="ChEBI" id="CHEBI:43474"/>
        <dbReference type="ChEBI" id="CHEBI:57720"/>
        <dbReference type="EC" id="2.4.2.1"/>
    </reaction>
</comment>
<dbReference type="PANTHER" id="PTHR11904">
    <property type="entry name" value="METHYLTHIOADENOSINE/PURINE NUCLEOSIDE PHOSPHORYLASE"/>
    <property type="match status" value="1"/>
</dbReference>
<dbReference type="PANTHER" id="PTHR11904:SF9">
    <property type="entry name" value="PURINE NUCLEOSIDE PHOSPHORYLASE-RELATED"/>
    <property type="match status" value="1"/>
</dbReference>
<keyword evidence="7 13" id="KW-0808">Transferase</keyword>
<dbReference type="HOGENOM" id="CLU_054456_1_2_1"/>
<dbReference type="GO" id="GO:0004731">
    <property type="term" value="F:purine-nucleoside phosphorylase activity"/>
    <property type="evidence" value="ECO:0007669"/>
    <property type="project" value="UniProtKB-EC"/>
</dbReference>
<dbReference type="InterPro" id="IPR000845">
    <property type="entry name" value="Nucleoside_phosphorylase_d"/>
</dbReference>
<comment type="function">
    <text evidence="13">The purine nucleoside phosphorylases catalyze the phosphorolytic breakdown of the N-glycosidic bond in the beta-(deoxy)ribonucleoside molecules, with the formation of the corresponding free purine bases and pentose-1-phosphate.</text>
</comment>
<dbReference type="EnsemblMetazoa" id="CapteT224918">
    <property type="protein sequence ID" value="CapteP224918"/>
    <property type="gene ID" value="CapteG224918"/>
</dbReference>
<dbReference type="OrthoDB" id="10261782at2759"/>
<evidence type="ECO:0000256" key="11">
    <source>
        <dbReference type="ARBA" id="ARBA00023950"/>
    </source>
</evidence>
<keyword evidence="8" id="KW-0660">Purine salvage</keyword>
<keyword evidence="6 13" id="KW-0328">Glycosyltransferase</keyword>
<dbReference type="PIRSF" id="PIRSF000477">
    <property type="entry name" value="PurNPase"/>
    <property type="match status" value="1"/>
</dbReference>
<evidence type="ECO:0000256" key="7">
    <source>
        <dbReference type="ARBA" id="ARBA00022679"/>
    </source>
</evidence>
<comment type="similarity">
    <text evidence="2 13">Belongs to the PNP/MTAP phosphorylase family.</text>
</comment>
<evidence type="ECO:0000256" key="4">
    <source>
        <dbReference type="ARBA" id="ARBA00011886"/>
    </source>
</evidence>
<feature type="binding site" evidence="14">
    <location>
        <position position="34"/>
    </location>
    <ligand>
        <name>phosphate</name>
        <dbReference type="ChEBI" id="CHEBI:43474"/>
    </ligand>
</feature>
<dbReference type="GO" id="GO:0005737">
    <property type="term" value="C:cytoplasm"/>
    <property type="evidence" value="ECO:0007669"/>
    <property type="project" value="TreeGrafter"/>
</dbReference>
<evidence type="ECO:0000259" key="15">
    <source>
        <dbReference type="Pfam" id="PF01048"/>
    </source>
</evidence>
<evidence type="ECO:0000313" key="17">
    <source>
        <dbReference type="EnsemblMetazoa" id="CapteP224918"/>
    </source>
</evidence>
<sequence length="297" mass="33048">MLPSRSMLNDIDTTTQWLLDRTRHRPKIAIICGSGLGQLAEMVEEADVFNYKDIPNFPVTTVVGHKGRLLIGILNGKCCVCMQGRFHSYEGHHMYKLTFPVRVFAKMGIKLMFATNACGSLNPSYNVGDLMIMRDHINLPGLTGLSPLVGLNDERFGARFVALSTAYERKLKTLAKEVAKNLGYNFIQEGVYMMQFGPCFETVAECKMARTMGADVMGMSTVPEVTVARQCGIRCFGLSLVTNKCIIDENTDVVANHEEVLEIGRMRSKDTQNLVYAMTGALDLEEYGVTNNNHEKV</sequence>
<dbReference type="EMBL" id="KB294357">
    <property type="protein sequence ID" value="ELU14722.1"/>
    <property type="molecule type" value="Genomic_DNA"/>
</dbReference>
<reference evidence="18" key="1">
    <citation type="submission" date="2012-12" db="EMBL/GenBank/DDBJ databases">
        <authorList>
            <person name="Hellsten U."/>
            <person name="Grimwood J."/>
            <person name="Chapman J.A."/>
            <person name="Shapiro H."/>
            <person name="Aerts A."/>
            <person name="Otillar R.P."/>
            <person name="Terry A.Y."/>
            <person name="Boore J.L."/>
            <person name="Simakov O."/>
            <person name="Marletaz F."/>
            <person name="Cho S.-J."/>
            <person name="Edsinger-Gonzales E."/>
            <person name="Havlak P."/>
            <person name="Kuo D.-H."/>
            <person name="Larsson T."/>
            <person name="Lv J."/>
            <person name="Arendt D."/>
            <person name="Savage R."/>
            <person name="Osoegawa K."/>
            <person name="de Jong P."/>
            <person name="Lindberg D.R."/>
            <person name="Seaver E.C."/>
            <person name="Weisblat D.A."/>
            <person name="Putnam N.H."/>
            <person name="Grigoriev I.V."/>
            <person name="Rokhsar D.S."/>
        </authorList>
    </citation>
    <scope>NUCLEOTIDE SEQUENCE</scope>
    <source>
        <strain evidence="18">I ESC-2004</strain>
    </source>
</reference>
<dbReference type="UniPathway" id="UPA00606"/>
<dbReference type="InterPro" id="IPR018099">
    <property type="entry name" value="Purine_phosphorylase-2_CS"/>
</dbReference>
<evidence type="ECO:0000256" key="13">
    <source>
        <dbReference type="PIRNR" id="PIRNR000477"/>
    </source>
</evidence>
<dbReference type="OMA" id="NIPTHHV"/>
<comment type="pathway">
    <text evidence="1 13">Purine metabolism; purine nucleoside salvage.</text>
</comment>
<evidence type="ECO:0000313" key="18">
    <source>
        <dbReference type="Proteomes" id="UP000014760"/>
    </source>
</evidence>
<dbReference type="FunCoup" id="R7V8A8">
    <property type="interactions" value="234"/>
</dbReference>
<keyword evidence="18" id="KW-1185">Reference proteome</keyword>
<gene>
    <name evidence="16" type="ORF">CAPTEDRAFT_224918</name>
</gene>
<dbReference type="FunFam" id="3.40.50.1580:FF:000004">
    <property type="entry name" value="Purine nucleoside phosphorylase"/>
    <property type="match status" value="1"/>
</dbReference>
<dbReference type="Proteomes" id="UP000014760">
    <property type="component" value="Unassembled WGS sequence"/>
</dbReference>
<evidence type="ECO:0000256" key="3">
    <source>
        <dbReference type="ARBA" id="ARBA00011233"/>
    </source>
</evidence>
<comment type="catalytic activity">
    <reaction evidence="11">
        <text>2'-deoxyinosine + phosphate = 2-deoxy-alpha-D-ribose 1-phosphate + hypoxanthine</text>
        <dbReference type="Rhea" id="RHEA:27750"/>
        <dbReference type="ChEBI" id="CHEBI:17368"/>
        <dbReference type="ChEBI" id="CHEBI:28997"/>
        <dbReference type="ChEBI" id="CHEBI:43474"/>
        <dbReference type="ChEBI" id="CHEBI:57259"/>
        <dbReference type="EC" id="2.4.2.1"/>
    </reaction>
</comment>
<dbReference type="Gene3D" id="3.40.50.1580">
    <property type="entry name" value="Nucleoside phosphorylase domain"/>
    <property type="match status" value="1"/>
</dbReference>
<feature type="binding site" evidence="14">
    <location>
        <begin position="85"/>
        <end position="87"/>
    </location>
    <ligand>
        <name>phosphate</name>
        <dbReference type="ChEBI" id="CHEBI:43474"/>
    </ligand>
</feature>
<dbReference type="PROSITE" id="PS01240">
    <property type="entry name" value="PNP_MTAP_2"/>
    <property type="match status" value="1"/>
</dbReference>
<evidence type="ECO:0000256" key="12">
    <source>
        <dbReference type="ARBA" id="ARBA00023970"/>
    </source>
</evidence>
<evidence type="ECO:0000256" key="5">
    <source>
        <dbReference type="ARBA" id="ARBA00013834"/>
    </source>
</evidence>
<accession>R7V8A8</accession>
<feature type="binding site" evidence="14">
    <location>
        <position position="117"/>
    </location>
    <ligand>
        <name>phosphate</name>
        <dbReference type="ChEBI" id="CHEBI:43474"/>
    </ligand>
</feature>
<evidence type="ECO:0000256" key="10">
    <source>
        <dbReference type="ARBA" id="ARBA00023929"/>
    </source>
</evidence>
<dbReference type="EC" id="2.4.2.1" evidence="4 13"/>
<feature type="binding site" evidence="14">
    <location>
        <position position="243"/>
    </location>
    <ligand>
        <name>a purine D-ribonucleoside</name>
        <dbReference type="ChEBI" id="CHEBI:142355"/>
    </ligand>
</feature>
<name>R7V8A8_CAPTE</name>
<dbReference type="NCBIfam" id="TIGR01700">
    <property type="entry name" value="PNPH"/>
    <property type="match status" value="1"/>
</dbReference>
<dbReference type="GO" id="GO:0006166">
    <property type="term" value="P:purine ribonucleoside salvage"/>
    <property type="evidence" value="ECO:0007669"/>
    <property type="project" value="UniProtKB-KW"/>
</dbReference>
<evidence type="ECO:0000313" key="16">
    <source>
        <dbReference type="EMBL" id="ELU14722.1"/>
    </source>
</evidence>
<dbReference type="InterPro" id="IPR011270">
    <property type="entry name" value="Pur_Nuc_Pase_Ino/Guo-sp"/>
</dbReference>
<evidence type="ECO:0000256" key="9">
    <source>
        <dbReference type="ARBA" id="ARBA00023918"/>
    </source>
</evidence>
<dbReference type="CDD" id="cd09009">
    <property type="entry name" value="PNP-EcPNPII_like"/>
    <property type="match status" value="1"/>
</dbReference>
<dbReference type="AlphaFoldDB" id="R7V8A8"/>
<comment type="catalytic activity">
    <reaction evidence="10">
        <text>2'-deoxyguanosine + phosphate = 2-deoxy-alpha-D-ribose 1-phosphate + guanine</text>
        <dbReference type="Rhea" id="RHEA:27738"/>
        <dbReference type="ChEBI" id="CHEBI:16235"/>
        <dbReference type="ChEBI" id="CHEBI:17172"/>
        <dbReference type="ChEBI" id="CHEBI:43474"/>
        <dbReference type="ChEBI" id="CHEBI:57259"/>
        <dbReference type="EC" id="2.4.2.1"/>
    </reaction>
</comment>
<comment type="catalytic activity">
    <reaction evidence="12">
        <text>guanosine + phosphate = alpha-D-ribose 1-phosphate + guanine</text>
        <dbReference type="Rhea" id="RHEA:13233"/>
        <dbReference type="ChEBI" id="CHEBI:16235"/>
        <dbReference type="ChEBI" id="CHEBI:16750"/>
        <dbReference type="ChEBI" id="CHEBI:43474"/>
        <dbReference type="ChEBI" id="CHEBI:57720"/>
        <dbReference type="EC" id="2.4.2.1"/>
    </reaction>
</comment>
<reference evidence="16 18" key="2">
    <citation type="journal article" date="2013" name="Nature">
        <title>Insights into bilaterian evolution from three spiralian genomes.</title>
        <authorList>
            <person name="Simakov O."/>
            <person name="Marletaz F."/>
            <person name="Cho S.J."/>
            <person name="Edsinger-Gonzales E."/>
            <person name="Havlak P."/>
            <person name="Hellsten U."/>
            <person name="Kuo D.H."/>
            <person name="Larsson T."/>
            <person name="Lv J."/>
            <person name="Arendt D."/>
            <person name="Savage R."/>
            <person name="Osoegawa K."/>
            <person name="de Jong P."/>
            <person name="Grimwood J."/>
            <person name="Chapman J.A."/>
            <person name="Shapiro H."/>
            <person name="Aerts A."/>
            <person name="Otillar R.P."/>
            <person name="Terry A.Y."/>
            <person name="Boore J.L."/>
            <person name="Grigoriev I.V."/>
            <person name="Lindberg D.R."/>
            <person name="Seaver E.C."/>
            <person name="Weisblat D.A."/>
            <person name="Putnam N.H."/>
            <person name="Rokhsar D.S."/>
        </authorList>
    </citation>
    <scope>NUCLEOTIDE SEQUENCE</scope>
    <source>
        <strain evidence="16 18">I ESC-2004</strain>
    </source>
</reference>
<evidence type="ECO:0000256" key="6">
    <source>
        <dbReference type="ARBA" id="ARBA00022676"/>
    </source>
</evidence>
<reference evidence="17" key="3">
    <citation type="submission" date="2015-06" db="UniProtKB">
        <authorList>
            <consortium name="EnsemblMetazoa"/>
        </authorList>
    </citation>
    <scope>IDENTIFICATION</scope>
</reference>
<feature type="binding site" evidence="14">
    <location>
        <position position="220"/>
    </location>
    <ligand>
        <name>phosphate</name>
        <dbReference type="ChEBI" id="CHEBI:43474"/>
    </ligand>
</feature>
<protein>
    <recommendedName>
        <fullName evidence="5 13">Purine nucleoside phosphorylase</fullName>
        <ecNumber evidence="4 13">2.4.2.1</ecNumber>
    </recommendedName>
    <alternativeName>
        <fullName evidence="13">Inosine-guanosine phosphorylase</fullName>
    </alternativeName>
</protein>
<evidence type="ECO:0000256" key="1">
    <source>
        <dbReference type="ARBA" id="ARBA00005058"/>
    </source>
</evidence>
<dbReference type="InterPro" id="IPR035994">
    <property type="entry name" value="Nucleoside_phosphorylase_sf"/>
</dbReference>
<dbReference type="NCBIfam" id="NF006054">
    <property type="entry name" value="PRK08202.1"/>
    <property type="match status" value="1"/>
</dbReference>
<dbReference type="STRING" id="283909.R7V8A8"/>
<evidence type="ECO:0000256" key="8">
    <source>
        <dbReference type="ARBA" id="ARBA00022726"/>
    </source>
</evidence>
<dbReference type="SUPFAM" id="SSF53167">
    <property type="entry name" value="Purine and uridine phosphorylases"/>
    <property type="match status" value="1"/>
</dbReference>
<dbReference type="EMBL" id="AMQN01004799">
    <property type="status" value="NOT_ANNOTATED_CDS"/>
    <property type="molecule type" value="Genomic_DNA"/>
</dbReference>
<proteinExistence type="inferred from homology"/>
<evidence type="ECO:0000256" key="2">
    <source>
        <dbReference type="ARBA" id="ARBA00006751"/>
    </source>
</evidence>
<dbReference type="Pfam" id="PF01048">
    <property type="entry name" value="PNP_UDP_1"/>
    <property type="match status" value="1"/>
</dbReference>
<evidence type="ECO:0000256" key="14">
    <source>
        <dbReference type="PIRSR" id="PIRSR000477-2"/>
    </source>
</evidence>
<dbReference type="NCBIfam" id="TIGR01697">
    <property type="entry name" value="PNPH-PUNA-XAPA"/>
    <property type="match status" value="1"/>
</dbReference>
<comment type="subunit">
    <text evidence="3">Homotrimer.</text>
</comment>